<evidence type="ECO:0000256" key="1">
    <source>
        <dbReference type="SAM" id="Coils"/>
    </source>
</evidence>
<evidence type="ECO:0000256" key="2">
    <source>
        <dbReference type="SAM" id="MobiDB-lite"/>
    </source>
</evidence>
<feature type="region of interest" description="Disordered" evidence="2">
    <location>
        <begin position="1"/>
        <end position="54"/>
    </location>
</feature>
<keyword evidence="4" id="KW-1185">Reference proteome</keyword>
<name>A0A484B4M9_DRONA</name>
<keyword evidence="1" id="KW-0175">Coiled coil</keyword>
<accession>A0A484B4M9</accession>
<evidence type="ECO:0000313" key="3">
    <source>
        <dbReference type="EMBL" id="TDG43837.1"/>
    </source>
</evidence>
<proteinExistence type="predicted"/>
<sequence>MHLESFDFVSTSVKSKTKRSDLQEKLPELAEAAPADEMTKPGFKNKASQTQKIRQKRVQCTSVLDTLDADMERRRKMAVEEDRIRLKRLMEAINSDPPPSWHVASLMWLDVDALEKRIEAYEKEEEEKKNEAKKKKKKDD</sequence>
<dbReference type="EMBL" id="LSRL02000130">
    <property type="protein sequence ID" value="TDG43837.1"/>
    <property type="molecule type" value="Genomic_DNA"/>
</dbReference>
<dbReference type="AlphaFoldDB" id="A0A484B4M9"/>
<feature type="coiled-coil region" evidence="1">
    <location>
        <begin position="111"/>
        <end position="138"/>
    </location>
</feature>
<protein>
    <submittedName>
        <fullName evidence="3">Uncharacterized protein</fullName>
    </submittedName>
</protein>
<evidence type="ECO:0000313" key="4">
    <source>
        <dbReference type="Proteomes" id="UP000295192"/>
    </source>
</evidence>
<dbReference type="OMA" id="KACQTQK"/>
<feature type="compositionally biased region" description="Basic and acidic residues" evidence="2">
    <location>
        <begin position="18"/>
        <end position="28"/>
    </location>
</feature>
<comment type="caution">
    <text evidence="3">The sequence shown here is derived from an EMBL/GenBank/DDBJ whole genome shotgun (WGS) entry which is preliminary data.</text>
</comment>
<reference evidence="3 4" key="1">
    <citation type="journal article" date="2019" name="J. Hered.">
        <title>An Improved Genome Assembly for Drosophila navojoa, the Basal Species in the mojavensis Cluster.</title>
        <authorList>
            <person name="Vanderlinde T."/>
            <person name="Dupim E.G."/>
            <person name="Nazario-Yepiz N.O."/>
            <person name="Carvalho A.B."/>
        </authorList>
    </citation>
    <scope>NUCLEOTIDE SEQUENCE [LARGE SCALE GENOMIC DNA]</scope>
    <source>
        <strain evidence="3">Navoj_Jal97</strain>
        <tissue evidence="3">Whole organism</tissue>
    </source>
</reference>
<gene>
    <name evidence="3" type="ORF">AWZ03_009748</name>
</gene>
<dbReference type="Proteomes" id="UP000295192">
    <property type="component" value="Unassembled WGS sequence"/>
</dbReference>
<organism evidence="3 4">
    <name type="scientific">Drosophila navojoa</name>
    <name type="common">Fruit fly</name>
    <dbReference type="NCBI Taxonomy" id="7232"/>
    <lineage>
        <taxon>Eukaryota</taxon>
        <taxon>Metazoa</taxon>
        <taxon>Ecdysozoa</taxon>
        <taxon>Arthropoda</taxon>
        <taxon>Hexapoda</taxon>
        <taxon>Insecta</taxon>
        <taxon>Pterygota</taxon>
        <taxon>Neoptera</taxon>
        <taxon>Endopterygota</taxon>
        <taxon>Diptera</taxon>
        <taxon>Brachycera</taxon>
        <taxon>Muscomorpha</taxon>
        <taxon>Ephydroidea</taxon>
        <taxon>Drosophilidae</taxon>
        <taxon>Drosophila</taxon>
    </lineage>
</organism>